<evidence type="ECO:0000313" key="3">
    <source>
        <dbReference type="Proteomes" id="UP000175829"/>
    </source>
</evidence>
<reference evidence="2 3" key="1">
    <citation type="journal article" date="2016" name="Front. Microbiol.">
        <title>Comparative Genomics Analysis of Streptomyces Species Reveals Their Adaptation to the Marine Environment and Their Diversity at the Genomic Level.</title>
        <authorList>
            <person name="Tian X."/>
            <person name="Zhang Z."/>
            <person name="Yang T."/>
            <person name="Chen M."/>
            <person name="Li J."/>
            <person name="Chen F."/>
            <person name="Yang J."/>
            <person name="Li W."/>
            <person name="Zhang B."/>
            <person name="Zhang Z."/>
            <person name="Wu J."/>
            <person name="Zhang C."/>
            <person name="Long L."/>
            <person name="Xiao J."/>
        </authorList>
    </citation>
    <scope>NUCLEOTIDE SEQUENCE [LARGE SCALE GENOMIC DNA]</scope>
    <source>
        <strain evidence="2 3">SCSIO M10379</strain>
    </source>
</reference>
<dbReference type="SUPFAM" id="SSF56762">
    <property type="entry name" value="HydB/Nqo4-like"/>
    <property type="match status" value="1"/>
</dbReference>
<dbReference type="InterPro" id="IPR029014">
    <property type="entry name" value="NiFe-Hase_large"/>
</dbReference>
<feature type="region of interest" description="Disordered" evidence="1">
    <location>
        <begin position="102"/>
        <end position="200"/>
    </location>
</feature>
<feature type="compositionally biased region" description="Basic and acidic residues" evidence="1">
    <location>
        <begin position="175"/>
        <end position="185"/>
    </location>
</feature>
<accession>A0A1E7K6R5</accession>
<feature type="compositionally biased region" description="Low complexity" evidence="1">
    <location>
        <begin position="123"/>
        <end position="136"/>
    </location>
</feature>
<dbReference type="AlphaFoldDB" id="A0A1E7K6R5"/>
<comment type="caution">
    <text evidence="2">The sequence shown here is derived from an EMBL/GenBank/DDBJ whole genome shotgun (WGS) entry which is preliminary data.</text>
</comment>
<evidence type="ECO:0000313" key="2">
    <source>
        <dbReference type="EMBL" id="OEU99601.1"/>
    </source>
</evidence>
<name>A0A1E7K6R5_9ACTN</name>
<dbReference type="Proteomes" id="UP000175829">
    <property type="component" value="Unassembled WGS sequence"/>
</dbReference>
<feature type="compositionally biased region" description="Basic and acidic residues" evidence="1">
    <location>
        <begin position="140"/>
        <end position="166"/>
    </location>
</feature>
<gene>
    <name evidence="2" type="ORF">AN217_19275</name>
</gene>
<evidence type="ECO:0000256" key="1">
    <source>
        <dbReference type="SAM" id="MobiDB-lite"/>
    </source>
</evidence>
<dbReference type="PATRIC" id="fig|943816.4.peg.3359"/>
<dbReference type="EMBL" id="LJGV01000022">
    <property type="protein sequence ID" value="OEU99601.1"/>
    <property type="molecule type" value="Genomic_DNA"/>
</dbReference>
<dbReference type="RefSeq" id="WP_069992404.1">
    <property type="nucleotide sequence ID" value="NZ_LJGV01000022.1"/>
</dbReference>
<organism evidence="2 3">
    <name type="scientific">Streptomyces qinglanensis</name>
    <dbReference type="NCBI Taxonomy" id="943816"/>
    <lineage>
        <taxon>Bacteria</taxon>
        <taxon>Bacillati</taxon>
        <taxon>Actinomycetota</taxon>
        <taxon>Actinomycetes</taxon>
        <taxon>Kitasatosporales</taxon>
        <taxon>Streptomycetaceae</taxon>
        <taxon>Streptomyces</taxon>
    </lineage>
</organism>
<sequence>MDLTALPLRAAAARPHVLLVTTPGGTATRLAAERQLRLQDLPQARTPAEADVLLVAGPECRGLRPAIDRLWQSLPAPRARARAATPGVLPDALARCRAELAAPPGRRHAGHRHEDRAGGGPDAGSDAGSEAGSAVGFGNGRDERDGHDEDNGRDHGGHGSDSDHGSHGGHGSHGSHSDHGSHGDSEPPWGLPMAGQGADRDGLTLDRLHVPLGPFLADWPDGLTARLTLQGDVVQRLRFAWPPLGDRPTAAGPPFWGEPWARAAAGERVDAGEGARRRAAAHADSLGRLLAVAGWTSAATTARRLRDDLLDGASSARLRPGVRRFARRVGRSRTLHWLTRGTGVLTAEAARDAGVTGPAAWADGDVPARYRTWLAALVRDVDRLADRTPLDPAEEGPRGGVADGRWPSAALVRVLPELLEGAELAAARLVVASLDPDPDELVAVPREVGAGD</sequence>
<proteinExistence type="predicted"/>
<protein>
    <submittedName>
        <fullName evidence="2">Uncharacterized protein</fullName>
    </submittedName>
</protein>